<accession>A0AA85JMX8</accession>
<feature type="region of interest" description="Disordered" evidence="3">
    <location>
        <begin position="511"/>
        <end position="542"/>
    </location>
</feature>
<evidence type="ECO:0000256" key="3">
    <source>
        <dbReference type="SAM" id="MobiDB-lite"/>
    </source>
</evidence>
<dbReference type="PROSITE" id="PS50018">
    <property type="entry name" value="RAS_GTPASE_ACTIV_2"/>
    <property type="match status" value="1"/>
</dbReference>
<keyword evidence="5" id="KW-1185">Reference proteome</keyword>
<feature type="region of interest" description="Disordered" evidence="3">
    <location>
        <begin position="825"/>
        <end position="856"/>
    </location>
</feature>
<dbReference type="Pfam" id="PF00616">
    <property type="entry name" value="RasGAP"/>
    <property type="match status" value="1"/>
</dbReference>
<dbReference type="SMART" id="SM00323">
    <property type="entry name" value="RasGAP"/>
    <property type="match status" value="1"/>
</dbReference>
<organism evidence="5 6">
    <name type="scientific">Trichobilharzia regenti</name>
    <name type="common">Nasal bird schistosome</name>
    <dbReference type="NCBI Taxonomy" id="157069"/>
    <lineage>
        <taxon>Eukaryota</taxon>
        <taxon>Metazoa</taxon>
        <taxon>Spiralia</taxon>
        <taxon>Lophotrochozoa</taxon>
        <taxon>Platyhelminthes</taxon>
        <taxon>Trematoda</taxon>
        <taxon>Digenea</taxon>
        <taxon>Strigeidida</taxon>
        <taxon>Schistosomatoidea</taxon>
        <taxon>Schistosomatidae</taxon>
        <taxon>Trichobilharzia</taxon>
    </lineage>
</organism>
<dbReference type="InterPro" id="IPR008936">
    <property type="entry name" value="Rho_GTPase_activation_prot"/>
</dbReference>
<dbReference type="PANTHER" id="PTHR10194">
    <property type="entry name" value="RAS GTPASE-ACTIVATING PROTEINS"/>
    <property type="match status" value="1"/>
</dbReference>
<keyword evidence="2" id="KW-0175">Coiled coil</keyword>
<proteinExistence type="predicted"/>
<dbReference type="InterPro" id="IPR023152">
    <property type="entry name" value="RasGAP_CS"/>
</dbReference>
<dbReference type="PROSITE" id="PS00509">
    <property type="entry name" value="RAS_GTPASE_ACTIV_1"/>
    <property type="match status" value="1"/>
</dbReference>
<evidence type="ECO:0000313" key="6">
    <source>
        <dbReference type="WBParaSite" id="TREG1_29310.1"/>
    </source>
</evidence>
<feature type="compositionally biased region" description="Low complexity" evidence="3">
    <location>
        <begin position="433"/>
        <end position="443"/>
    </location>
</feature>
<feature type="region of interest" description="Disordered" evidence="3">
    <location>
        <begin position="1360"/>
        <end position="1416"/>
    </location>
</feature>
<dbReference type="Proteomes" id="UP000050795">
    <property type="component" value="Unassembled WGS sequence"/>
</dbReference>
<feature type="region of interest" description="Disordered" evidence="3">
    <location>
        <begin position="415"/>
        <end position="461"/>
    </location>
</feature>
<dbReference type="SUPFAM" id="SSF48350">
    <property type="entry name" value="GTPase activation domain, GAP"/>
    <property type="match status" value="1"/>
</dbReference>
<feature type="region of interest" description="Disordered" evidence="3">
    <location>
        <begin position="971"/>
        <end position="996"/>
    </location>
</feature>
<dbReference type="InterPro" id="IPR001936">
    <property type="entry name" value="RasGAP_dom"/>
</dbReference>
<dbReference type="GO" id="GO:0005096">
    <property type="term" value="F:GTPase activator activity"/>
    <property type="evidence" value="ECO:0007669"/>
    <property type="project" value="UniProtKB-KW"/>
</dbReference>
<feature type="region of interest" description="Disordered" evidence="3">
    <location>
        <begin position="129"/>
        <end position="150"/>
    </location>
</feature>
<keyword evidence="1" id="KW-0343">GTPase activation</keyword>
<feature type="region of interest" description="Disordered" evidence="3">
    <location>
        <begin position="185"/>
        <end position="204"/>
    </location>
</feature>
<feature type="compositionally biased region" description="Low complexity" evidence="3">
    <location>
        <begin position="1996"/>
        <end position="2014"/>
    </location>
</feature>
<feature type="region of interest" description="Disordered" evidence="3">
    <location>
        <begin position="662"/>
        <end position="708"/>
    </location>
</feature>
<dbReference type="InterPro" id="IPR039360">
    <property type="entry name" value="Ras_GTPase"/>
</dbReference>
<feature type="coiled-coil region" evidence="2">
    <location>
        <begin position="2162"/>
        <end position="2189"/>
    </location>
</feature>
<dbReference type="InterPro" id="IPR035892">
    <property type="entry name" value="C2_domain_sf"/>
</dbReference>
<feature type="region of interest" description="Disordered" evidence="3">
    <location>
        <begin position="1840"/>
        <end position="1861"/>
    </location>
</feature>
<sequence>MTSPKILHSSYLNRNNKTNHWTLKHFKNRIKTSTITRSTRTETHGINADKQKSSTISVEPTRDMNEFETQYHNANYHGYYFPMKESENVLMTDQDPTSITTHASIDDVSLQSISIDSFSFDGFEADEEEEFDDMKHQTQQQQQKKITNLDESLTTKDSNYSPIIVESDFVSTILRETGLYHKESGNTELQQQQQQQQEHKHQPTLKHLTHSINNQLSMSDIYSIFASHDHLETNAMHSNQNQNSNIKTTNYQSKYSMFNSLKRFSMTLNTSTLNNGSTNNNSNDSKAKNSTFTSTSLSKSNLRELGLRLKRYFHGVGKSKTLPTVEVYKEPSEKKPSSELVNEYKSLNANLNQLQGYFEHENTKRNNNNNSIASRHGNNINTNSINTLISDNYPSDLNDSSLRLNKTFGGDDSIPEILTSTSMGTTRTDQLISSPRRSSSSLARYRHRNEEKTNQRLSHYSVEHSEYHSDTLPQYYYMPTLFSSESKSSSLSKESGGRKILNFLQRGFQSKRPKSMMKSERLKNQAKRRSGSSSSLDSHLHKKSSSTVSIDKAISCLAEQIQLPFELYQAFHVKPPTEYAVKTSCLSNGSASNIGRLTQICNIDPSLIGSSISNHNNNKNRCHYCFQVMSPSQRLLMTSSTSGLQPNREERNSTDKNYLTRSMSGEMSTTSSPIITNMYDNNSPSKASSPTSAASATTTPVTLQSQGSTTEETVNIPFVIYNYSCQSALERDRWVQYLKRLVNPGQDTQRRKENCLNVWIQEAKGLTVKNRYFCTILVNGTICARTTIKQMTDMLFWGEEFDLSGLTDCSYLTIEIWKACEIGKSTSSPSSHRHRNNSPSNRRRGDDAKNTSPPAAIRKAMMTCTRAVAEDGSVSPPDFTAFRNSAILDDFPIMNNGDAHGGCAGQKRRKFKTSSSTSKVDKKSTLVATININLLDISNSGDVESWYSPDSTNNPNASNNSIMLSSCLKHQSSDPNELVPVQQKSKSKAKSRSSRDPITNCVQIRVKIRYRALTVLPLTSYARLEANLCQFQMPKTFQRQEHQLLQMTGSTLLFNGSNSLTTSISQKPDLIQLLSSLDPWLNVKAKAELAGAIVVLQQARGQVIEFLASLILCEVRKQTDPNMVLRANSIATKATEIYLRLVGGSYLPTILSDFVKIVISGIPVDPLLVINNRQHPIDYEVDISKVQTSSQLAQNQVNLLSLVELVWKKILTSEDKFPEQFRALFIEIRQYLDGSKGSYLSSTSVNSNVSSSNVSVIGVGVDNGNGTLCEHVISACLFLRYICPAILSPSLFNLTHEFPSESRVLRAFTLVAKTIQTLANFSLFSGSKEAYMKFMNQFVTDQLPEMRRFLHSISMPIGKASMHSTSSPSQKSLNSNSTAVLKPINNNNSISRHANGDNNHSNRNSQNGSTPHSLHMISSSDENFLKVSKLSSTRRLNGDDDRGCGGSSTSSENRIGNSQSHHGGFMGENNGLPTNTSVPVSINSRGKIHKSHDVKSSMKQQSSQELSKHKTYQEVSTTLNCIALPPLPSYESQHSSSHQPQNHLGSRDHVDLPLCLALCHLQLCEAIDKVPEEKRQSDINELKIILDEISMFLTSGKDPQPNWWWQKKANTNSEEDNSPSSIIVINTDNTTMNNTTTAITKKVENFHNTSRSHSKSPHPLLKKNTSQTTMRIPANYIGETHNKSTISLDDEKITQLPSTLMLSAPSSTGSLKQQIIVPEKKRKPTGNNKNHYKTMPSSNVEIIVSKSQQNHHTAATTAVTTPTTSPSPTNIPPERIIRCDSIEILKVPYTTNTTDGFYHSIEVKKNQFPSTNSPIQPKTSLDFIVDSKLAKESPTDSSLKVDHRKWRKGRIESPQKKKSHESVVIYRETNDTTTTGGERLQAKLDSPVSAEMNPTEFSEDPSVMSSNCVLGNYSISSGYHTISSRCGNNQVISTPNHNTLLTSLSDEISSSTSVNNPLYTCHSLKQINNSNVSNYDNSIEYFSDKDTILLTNNNNSVGGCNNSSSSSKKPNSNSSRRHTYVNLGNSHETNHLIDTIKNGDHHSHHQQRSDQTIELDRRNWAPPVYILPDERRNRRATLTTTYPNTNEVNRSGNSASSKDQIHQPTSDPQELQHGSSSSSSMRRLETKLERIKFGTKEIPRTIGAPAGKRTALFPKENKTPAIIDIRSELDASQARLAEAQARLLANEAERIQLLRSWRSELIKQSQLINASSLNQNQTTTMVYDSPTEPQQQYPSILRITHTGNKDPAQLSFGHNDGDDGENDDNSDRDYNDMITNEPRSLSVIPLINTNSLQRQDLHHYYAESIYDYEDSELMHCNNNNNNKK</sequence>
<feature type="compositionally biased region" description="Polar residues" evidence="3">
    <location>
        <begin position="662"/>
        <end position="682"/>
    </location>
</feature>
<dbReference type="SUPFAM" id="SSF49562">
    <property type="entry name" value="C2 domain (Calcium/lipid-binding domain, CaLB)"/>
    <property type="match status" value="1"/>
</dbReference>
<feature type="compositionally biased region" description="Polar residues" evidence="3">
    <location>
        <begin position="1447"/>
        <end position="1461"/>
    </location>
</feature>
<dbReference type="Gene3D" id="1.10.506.10">
    <property type="entry name" value="GTPase Activation - p120gap, domain 1"/>
    <property type="match status" value="1"/>
</dbReference>
<feature type="compositionally biased region" description="Polar residues" evidence="3">
    <location>
        <begin position="1471"/>
        <end position="1484"/>
    </location>
</feature>
<evidence type="ECO:0000259" key="4">
    <source>
        <dbReference type="PROSITE" id="PS50018"/>
    </source>
</evidence>
<evidence type="ECO:0000256" key="1">
    <source>
        <dbReference type="ARBA" id="ARBA00022468"/>
    </source>
</evidence>
<feature type="compositionally biased region" description="Low complexity" evidence="3">
    <location>
        <begin position="272"/>
        <end position="291"/>
    </location>
</feature>
<reference evidence="5" key="1">
    <citation type="submission" date="2022-06" db="EMBL/GenBank/DDBJ databases">
        <authorList>
            <person name="Berger JAMES D."/>
            <person name="Berger JAMES D."/>
        </authorList>
    </citation>
    <scope>NUCLEOTIDE SEQUENCE [LARGE SCALE GENOMIC DNA]</scope>
</reference>
<dbReference type="WBParaSite" id="TREG1_29310.1">
    <property type="protein sequence ID" value="TREG1_29310.1"/>
    <property type="gene ID" value="TREG1_29310"/>
</dbReference>
<feature type="region of interest" description="Disordered" evidence="3">
    <location>
        <begin position="2071"/>
        <end position="2123"/>
    </location>
</feature>
<evidence type="ECO:0000256" key="2">
    <source>
        <dbReference type="SAM" id="Coils"/>
    </source>
</evidence>
<feature type="compositionally biased region" description="Low complexity" evidence="3">
    <location>
        <begin position="683"/>
        <end position="700"/>
    </location>
</feature>
<name>A0AA85JMX8_TRIRE</name>
<feature type="region of interest" description="Disordered" evidence="3">
    <location>
        <begin position="1432"/>
        <end position="1510"/>
    </location>
</feature>
<feature type="region of interest" description="Disordered" evidence="3">
    <location>
        <begin position="272"/>
        <end position="297"/>
    </location>
</feature>
<feature type="region of interest" description="Disordered" evidence="3">
    <location>
        <begin position="1996"/>
        <end position="2020"/>
    </location>
</feature>
<feature type="compositionally biased region" description="Low complexity" evidence="3">
    <location>
        <begin position="1364"/>
        <end position="1378"/>
    </location>
</feature>
<evidence type="ECO:0000313" key="5">
    <source>
        <dbReference type="Proteomes" id="UP000050795"/>
    </source>
</evidence>
<feature type="compositionally biased region" description="Low complexity" evidence="3">
    <location>
        <begin position="1753"/>
        <end position="1768"/>
    </location>
</feature>
<reference evidence="6" key="2">
    <citation type="submission" date="2023-11" db="UniProtKB">
        <authorList>
            <consortium name="WormBaseParasite"/>
        </authorList>
    </citation>
    <scope>IDENTIFICATION</scope>
</reference>
<protein>
    <recommendedName>
        <fullName evidence="4">Ras-GAP domain-containing protein</fullName>
    </recommendedName>
</protein>
<feature type="domain" description="Ras-GAP" evidence="4">
    <location>
        <begin position="1085"/>
        <end position="1320"/>
    </location>
</feature>
<feature type="region of interest" description="Disordered" evidence="3">
    <location>
        <begin position="2036"/>
        <end position="2056"/>
    </location>
</feature>
<feature type="region of interest" description="Disordered" evidence="3">
    <location>
        <begin position="2243"/>
        <end position="2276"/>
    </location>
</feature>
<feature type="compositionally biased region" description="Polar residues" evidence="3">
    <location>
        <begin position="2076"/>
        <end position="2114"/>
    </location>
</feature>
<dbReference type="PANTHER" id="PTHR10194:SF60">
    <property type="entry name" value="RAS GTPASE-ACTIVATING PROTEIN RASKOL"/>
    <property type="match status" value="1"/>
</dbReference>
<feature type="compositionally biased region" description="Polar residues" evidence="3">
    <location>
        <begin position="1384"/>
        <end position="1416"/>
    </location>
</feature>
<feature type="compositionally biased region" description="Polar residues" evidence="3">
    <location>
        <begin position="418"/>
        <end position="432"/>
    </location>
</feature>
<feature type="region of interest" description="Disordered" evidence="3">
    <location>
        <begin position="1747"/>
        <end position="1774"/>
    </location>
</feature>